<evidence type="ECO:0000256" key="2">
    <source>
        <dbReference type="ARBA" id="ARBA00022977"/>
    </source>
</evidence>
<evidence type="ECO:0000259" key="3">
    <source>
        <dbReference type="Pfam" id="PF02581"/>
    </source>
</evidence>
<evidence type="ECO:0000256" key="1">
    <source>
        <dbReference type="ARBA" id="ARBA00004948"/>
    </source>
</evidence>
<dbReference type="Gene3D" id="3.20.20.70">
    <property type="entry name" value="Aldolase class I"/>
    <property type="match status" value="1"/>
</dbReference>
<comment type="pathway">
    <text evidence="1">Cofactor biosynthesis; thiamine diphosphate biosynthesis.</text>
</comment>
<dbReference type="Proteomes" id="UP000193834">
    <property type="component" value="Unassembled WGS sequence"/>
</dbReference>
<organism evidence="4 5">
    <name type="scientific">Paenibacillus aquistagni</name>
    <dbReference type="NCBI Taxonomy" id="1852522"/>
    <lineage>
        <taxon>Bacteria</taxon>
        <taxon>Bacillati</taxon>
        <taxon>Bacillota</taxon>
        <taxon>Bacilli</taxon>
        <taxon>Bacillales</taxon>
        <taxon>Paenibacillaceae</taxon>
        <taxon>Paenibacillus</taxon>
    </lineage>
</organism>
<dbReference type="STRING" id="1852522.SAMN06295960_1384"/>
<gene>
    <name evidence="4" type="ORF">SAMN06295960_1384</name>
</gene>
<accession>A0A1X7J9S4</accession>
<dbReference type="InterPro" id="IPR022998">
    <property type="entry name" value="ThiamineP_synth_TenI"/>
</dbReference>
<dbReference type="AlphaFoldDB" id="A0A1X7J9S4"/>
<dbReference type="InterPro" id="IPR036206">
    <property type="entry name" value="ThiamineP_synth_sf"/>
</dbReference>
<dbReference type="CDD" id="cd00564">
    <property type="entry name" value="TMP_TenI"/>
    <property type="match status" value="1"/>
</dbReference>
<dbReference type="EMBL" id="FXAZ01000001">
    <property type="protein sequence ID" value="SMG24511.1"/>
    <property type="molecule type" value="Genomic_DNA"/>
</dbReference>
<protein>
    <submittedName>
        <fullName evidence="4">Thiazole tautomerase (Transcriptional regulator TenI)</fullName>
    </submittedName>
</protein>
<dbReference type="RefSeq" id="WP_176228863.1">
    <property type="nucleotide sequence ID" value="NZ_FXAZ01000001.1"/>
</dbReference>
<feature type="domain" description="Thiamine phosphate synthase/TenI" evidence="3">
    <location>
        <begin position="6"/>
        <end position="183"/>
    </location>
</feature>
<keyword evidence="5" id="KW-1185">Reference proteome</keyword>
<dbReference type="InterPro" id="IPR013785">
    <property type="entry name" value="Aldolase_TIM"/>
</dbReference>
<dbReference type="GO" id="GO:0004789">
    <property type="term" value="F:thiamine-phosphate diphosphorylase activity"/>
    <property type="evidence" value="ECO:0007669"/>
    <property type="project" value="TreeGrafter"/>
</dbReference>
<dbReference type="PANTHER" id="PTHR20857">
    <property type="entry name" value="THIAMINE-PHOSPHATE PYROPHOSPHORYLASE"/>
    <property type="match status" value="1"/>
</dbReference>
<proteinExistence type="predicted"/>
<dbReference type="SUPFAM" id="SSF51391">
    <property type="entry name" value="Thiamin phosphate synthase"/>
    <property type="match status" value="1"/>
</dbReference>
<name>A0A1X7J9S4_9BACL</name>
<keyword evidence="2" id="KW-0784">Thiamine biosynthesis</keyword>
<evidence type="ECO:0000313" key="5">
    <source>
        <dbReference type="Proteomes" id="UP000193834"/>
    </source>
</evidence>
<evidence type="ECO:0000313" key="4">
    <source>
        <dbReference type="EMBL" id="SMG24511.1"/>
    </source>
</evidence>
<dbReference type="Pfam" id="PF02581">
    <property type="entry name" value="TMP-TENI"/>
    <property type="match status" value="1"/>
</dbReference>
<dbReference type="PANTHER" id="PTHR20857:SF22">
    <property type="entry name" value="THIAZOLE TAUTOMERASE"/>
    <property type="match status" value="1"/>
</dbReference>
<reference evidence="4 5" key="1">
    <citation type="submission" date="2017-04" db="EMBL/GenBank/DDBJ databases">
        <authorList>
            <person name="Afonso C.L."/>
            <person name="Miller P.J."/>
            <person name="Scott M.A."/>
            <person name="Spackman E."/>
            <person name="Goraichik I."/>
            <person name="Dimitrov K.M."/>
            <person name="Suarez D.L."/>
            <person name="Swayne D.E."/>
        </authorList>
    </citation>
    <scope>NUCLEOTIDE SEQUENCE [LARGE SCALE GENOMIC DNA]</scope>
    <source>
        <strain evidence="4 5">11</strain>
    </source>
</reference>
<dbReference type="GO" id="GO:0009228">
    <property type="term" value="P:thiamine biosynthetic process"/>
    <property type="evidence" value="ECO:0007669"/>
    <property type="project" value="UniProtKB-KW"/>
</dbReference>
<dbReference type="GO" id="GO:0005737">
    <property type="term" value="C:cytoplasm"/>
    <property type="evidence" value="ECO:0007669"/>
    <property type="project" value="TreeGrafter"/>
</dbReference>
<sequence>MLIPRLHAITPDGLSPSRILSVAESIVDVADILHLRQKKWTSMQLWELVKEGEARGIPPQKWIVNDRSDVAEAVHAYGTQLTSHSMPADVIRAQYPKQIIGVSVHQPGEALDAERAGAHYVLYGHIYDTASKIGIPARGLQGLAGCAEILSHIPIIAIGGIEPMDIPNLLSAGAYGVAVMSSIWLVSDPRTAAKQYHEALSATLDPSKVS</sequence>